<gene>
    <name evidence="6" type="ORF">L596_023576</name>
</gene>
<evidence type="ECO:0000256" key="1">
    <source>
        <dbReference type="ARBA" id="ARBA00004141"/>
    </source>
</evidence>
<dbReference type="InterPro" id="IPR036259">
    <property type="entry name" value="MFS_trans_sf"/>
</dbReference>
<feature type="transmembrane region" description="Helical" evidence="5">
    <location>
        <begin position="194"/>
        <end position="213"/>
    </location>
</feature>
<reference evidence="6 7" key="2">
    <citation type="journal article" date="2019" name="G3 (Bethesda)">
        <title>Hybrid Assembly of the Genome of the Entomopathogenic Nematode Steinernema carpocapsae Identifies the X-Chromosome.</title>
        <authorList>
            <person name="Serra L."/>
            <person name="Macchietto M."/>
            <person name="Macias-Munoz A."/>
            <person name="McGill C.J."/>
            <person name="Rodriguez I.M."/>
            <person name="Rodriguez B."/>
            <person name="Murad R."/>
            <person name="Mortazavi A."/>
        </authorList>
    </citation>
    <scope>NUCLEOTIDE SEQUENCE [LARGE SCALE GENOMIC DNA]</scope>
    <source>
        <strain evidence="6 7">ALL</strain>
    </source>
</reference>
<dbReference type="EMBL" id="AZBU02000008">
    <property type="protein sequence ID" value="TKR67420.1"/>
    <property type="molecule type" value="Genomic_DNA"/>
</dbReference>
<dbReference type="AlphaFoldDB" id="A0A4U5ME20"/>
<evidence type="ECO:0000256" key="2">
    <source>
        <dbReference type="ARBA" id="ARBA00022692"/>
    </source>
</evidence>
<proteinExistence type="predicted"/>
<keyword evidence="3 5" id="KW-1133">Transmembrane helix</keyword>
<evidence type="ECO:0000256" key="3">
    <source>
        <dbReference type="ARBA" id="ARBA00022989"/>
    </source>
</evidence>
<keyword evidence="4 5" id="KW-0472">Membrane</keyword>
<evidence type="ECO:0000313" key="6">
    <source>
        <dbReference type="EMBL" id="TKR67420.1"/>
    </source>
</evidence>
<comment type="caution">
    <text evidence="6">The sequence shown here is derived from an EMBL/GenBank/DDBJ whole genome shotgun (WGS) entry which is preliminary data.</text>
</comment>
<dbReference type="OrthoDB" id="419734at2759"/>
<organism evidence="6 7">
    <name type="scientific">Steinernema carpocapsae</name>
    <name type="common">Entomopathogenic nematode</name>
    <dbReference type="NCBI Taxonomy" id="34508"/>
    <lineage>
        <taxon>Eukaryota</taxon>
        <taxon>Metazoa</taxon>
        <taxon>Ecdysozoa</taxon>
        <taxon>Nematoda</taxon>
        <taxon>Chromadorea</taxon>
        <taxon>Rhabditida</taxon>
        <taxon>Tylenchina</taxon>
        <taxon>Panagrolaimomorpha</taxon>
        <taxon>Strongyloidoidea</taxon>
        <taxon>Steinernematidae</taxon>
        <taxon>Steinernema</taxon>
    </lineage>
</organism>
<protein>
    <recommendedName>
        <fullName evidence="8">Major facilitator superfamily (MFS) profile domain-containing protein</fullName>
    </recommendedName>
</protein>
<feature type="transmembrane region" description="Helical" evidence="5">
    <location>
        <begin position="265"/>
        <end position="286"/>
    </location>
</feature>
<dbReference type="GO" id="GO:0016020">
    <property type="term" value="C:membrane"/>
    <property type="evidence" value="ECO:0007669"/>
    <property type="project" value="UniProtKB-SubCell"/>
</dbReference>
<feature type="transmembrane region" description="Helical" evidence="5">
    <location>
        <begin position="114"/>
        <end position="135"/>
    </location>
</feature>
<feature type="transmembrane region" description="Helical" evidence="5">
    <location>
        <begin position="88"/>
        <end position="108"/>
    </location>
</feature>
<reference evidence="6 7" key="1">
    <citation type="journal article" date="2015" name="Genome Biol.">
        <title>Comparative genomics of Steinernema reveals deeply conserved gene regulatory networks.</title>
        <authorList>
            <person name="Dillman A.R."/>
            <person name="Macchietto M."/>
            <person name="Porter C.F."/>
            <person name="Rogers A."/>
            <person name="Williams B."/>
            <person name="Antoshechkin I."/>
            <person name="Lee M.M."/>
            <person name="Goodwin Z."/>
            <person name="Lu X."/>
            <person name="Lewis E.E."/>
            <person name="Goodrich-Blair H."/>
            <person name="Stock S.P."/>
            <person name="Adams B.J."/>
            <person name="Sternberg P.W."/>
            <person name="Mortazavi A."/>
        </authorList>
    </citation>
    <scope>NUCLEOTIDE SEQUENCE [LARGE SCALE GENOMIC DNA]</scope>
    <source>
        <strain evidence="6 7">ALL</strain>
    </source>
</reference>
<evidence type="ECO:0000256" key="4">
    <source>
        <dbReference type="ARBA" id="ARBA00023136"/>
    </source>
</evidence>
<sequence length="290" mass="31884">MQSNSPLFVYWARCHQLFYQSEFNSSSVDDVCAHLGENNYTKYQDTVERDITTYKIYLQIANGIPTLISAPLIGTWSDRFGGRKIPHLISLASLATYATLYMIASLTLENVSVYALMFTAETLQGVLGGYPILFSSALSMLADEARRTDDMKASSISLKICISSALQFIGQLLGTFVTSLCSASPSDLAAGHSAGYSIAFGTAAALCWLTLLYSRVFVRETHTIPVRDVEEVEPSGLLAKFKQLRDFVVGLVAILVKKRSGWARFALNVTIIFNVIEFLAMVQITACFCS</sequence>
<evidence type="ECO:0000256" key="5">
    <source>
        <dbReference type="SAM" id="Phobius"/>
    </source>
</evidence>
<dbReference type="PANTHER" id="PTHR23507">
    <property type="entry name" value="ZGC:174356"/>
    <property type="match status" value="1"/>
</dbReference>
<accession>A0A4U5ME20</accession>
<keyword evidence="7" id="KW-1185">Reference proteome</keyword>
<dbReference type="SUPFAM" id="SSF103473">
    <property type="entry name" value="MFS general substrate transporter"/>
    <property type="match status" value="1"/>
</dbReference>
<keyword evidence="2 5" id="KW-0812">Transmembrane</keyword>
<dbReference type="PANTHER" id="PTHR23507:SF6">
    <property type="entry name" value="PROTON-COUPLED FOLATE TRANSPORTER"/>
    <property type="match status" value="1"/>
</dbReference>
<feature type="transmembrane region" description="Helical" evidence="5">
    <location>
        <begin position="156"/>
        <end position="174"/>
    </location>
</feature>
<evidence type="ECO:0000313" key="7">
    <source>
        <dbReference type="Proteomes" id="UP000298663"/>
    </source>
</evidence>
<dbReference type="GO" id="GO:0022857">
    <property type="term" value="F:transmembrane transporter activity"/>
    <property type="evidence" value="ECO:0007669"/>
    <property type="project" value="TreeGrafter"/>
</dbReference>
<evidence type="ECO:0008006" key="8">
    <source>
        <dbReference type="Google" id="ProtNLM"/>
    </source>
</evidence>
<dbReference type="Proteomes" id="UP000298663">
    <property type="component" value="Unassembled WGS sequence"/>
</dbReference>
<name>A0A4U5ME20_STECR</name>
<dbReference type="Gene3D" id="1.20.1250.20">
    <property type="entry name" value="MFS general substrate transporter like domains"/>
    <property type="match status" value="1"/>
</dbReference>
<comment type="subcellular location">
    <subcellularLocation>
        <location evidence="1">Membrane</location>
        <topology evidence="1">Multi-pass membrane protein</topology>
    </subcellularLocation>
</comment>